<dbReference type="Proteomes" id="UP001371218">
    <property type="component" value="Unassembled WGS sequence"/>
</dbReference>
<organism evidence="3 4">
    <name type="scientific">Ideonella lacteola</name>
    <dbReference type="NCBI Taxonomy" id="2984193"/>
    <lineage>
        <taxon>Bacteria</taxon>
        <taxon>Pseudomonadati</taxon>
        <taxon>Pseudomonadota</taxon>
        <taxon>Betaproteobacteria</taxon>
        <taxon>Burkholderiales</taxon>
        <taxon>Sphaerotilaceae</taxon>
        <taxon>Ideonella</taxon>
    </lineage>
</organism>
<evidence type="ECO:0000313" key="3">
    <source>
        <dbReference type="EMBL" id="MEK8034311.1"/>
    </source>
</evidence>
<proteinExistence type="predicted"/>
<evidence type="ECO:0000256" key="1">
    <source>
        <dbReference type="ARBA" id="ARBA00023002"/>
    </source>
</evidence>
<dbReference type="Gene3D" id="3.50.50.60">
    <property type="entry name" value="FAD/NAD(P)-binding domain"/>
    <property type="match status" value="2"/>
</dbReference>
<dbReference type="InterPro" id="IPR036188">
    <property type="entry name" value="FAD/NAD-bd_sf"/>
</dbReference>
<evidence type="ECO:0000259" key="2">
    <source>
        <dbReference type="Pfam" id="PF01266"/>
    </source>
</evidence>
<dbReference type="PANTHER" id="PTHR13847">
    <property type="entry name" value="SARCOSINE DEHYDROGENASE-RELATED"/>
    <property type="match status" value="1"/>
</dbReference>
<feature type="domain" description="FAD dependent oxidoreductase" evidence="2">
    <location>
        <begin position="2"/>
        <end position="410"/>
    </location>
</feature>
<accession>A0ABU9BWQ9</accession>
<dbReference type="InterPro" id="IPR006076">
    <property type="entry name" value="FAD-dep_OxRdtase"/>
</dbReference>
<keyword evidence="1" id="KW-0560">Oxidoreductase</keyword>
<dbReference type="Pfam" id="PF01266">
    <property type="entry name" value="DAO"/>
    <property type="match status" value="1"/>
</dbReference>
<dbReference type="Gene3D" id="3.30.9.10">
    <property type="entry name" value="D-Amino Acid Oxidase, subunit A, domain 2"/>
    <property type="match status" value="1"/>
</dbReference>
<dbReference type="PANTHER" id="PTHR13847:SF289">
    <property type="entry name" value="GLYCINE OXIDASE"/>
    <property type="match status" value="1"/>
</dbReference>
<evidence type="ECO:0000313" key="4">
    <source>
        <dbReference type="Proteomes" id="UP001371218"/>
    </source>
</evidence>
<reference evidence="3 4" key="1">
    <citation type="submission" date="2024-04" db="EMBL/GenBank/DDBJ databases">
        <title>Novel species of the genus Ideonella isolated from streams.</title>
        <authorList>
            <person name="Lu H."/>
        </authorList>
    </citation>
    <scope>NUCLEOTIDE SEQUENCE [LARGE SCALE GENOMIC DNA]</scope>
    <source>
        <strain evidence="3 4">DXS29W</strain>
    </source>
</reference>
<dbReference type="EMBL" id="JBBUTG010000027">
    <property type="protein sequence ID" value="MEK8034311.1"/>
    <property type="molecule type" value="Genomic_DNA"/>
</dbReference>
<sequence length="430" mass="45605">MRIAVIGAGLAGVTTAYELARDGHEVVVYERRGGIAAEGSFAPACVAASGLWLAHAAVNAWGGLDALSAPFTGWPWLWRRWNAVRQTQHAMRLTFMRDLAAMTLERLKTIETSCALEYDHHPGVTALMRTPRHAARAQALLAQHQALNLPVKWLDADEVRRAQPGLSAKSPVAGAFHWSGGRTANGRQFAHALKAEAQRLGARFQFHQEVIALQATGAARQPWEVTAQRRSEVSESRSTASALGQTTIVDDGPQNVDAVVLCSTEAATRLLPPALRPTTMRGHVHSVTAPRHQGGEAESILGPTGAVVDPAAGTTITPMGDRLRVAGGAAIGPAPARPLEATLLQLYGALEADFPGATRTARAQPWVGRQAHCVDGLPALGPVQSGLWLHLAHGTSAWAHAPACGRLLADQISGRSPALDTTLISPARLR</sequence>
<dbReference type="SUPFAM" id="SSF51905">
    <property type="entry name" value="FAD/NAD(P)-binding domain"/>
    <property type="match status" value="1"/>
</dbReference>
<gene>
    <name evidence="3" type="ORF">AACH06_26085</name>
</gene>
<keyword evidence="4" id="KW-1185">Reference proteome</keyword>
<dbReference type="RefSeq" id="WP_341428736.1">
    <property type="nucleotide sequence ID" value="NZ_JBBUTG010000027.1"/>
</dbReference>
<name>A0ABU9BWQ9_9BURK</name>
<comment type="caution">
    <text evidence="3">The sequence shown here is derived from an EMBL/GenBank/DDBJ whole genome shotgun (WGS) entry which is preliminary data.</text>
</comment>
<protein>
    <submittedName>
        <fullName evidence="3">FAD-dependent oxidoreductase</fullName>
    </submittedName>
</protein>